<accession>A0A6A6IPD1</accession>
<protein>
    <submittedName>
        <fullName evidence="1">Uncharacterized protein</fullName>
    </submittedName>
</protein>
<sequence>MHSSSSCRLFSILSDLKLRLYLCQREPSNQSPRNRPHNLRIVRMRHARTLLQRRRRRRCPARRSRRRRRCRRRICHVGPRGRGLRSGAGSCSRRPRRVDRGVDRRVIAGVVVGSGGAEGERVGRVEDGDCVGHCGRTAC</sequence>
<name>A0A6A6IPD1_9PLEO</name>
<dbReference type="EMBL" id="ML987192">
    <property type="protein sequence ID" value="KAF2252331.1"/>
    <property type="molecule type" value="Genomic_DNA"/>
</dbReference>
<dbReference type="GeneID" id="54574520"/>
<gene>
    <name evidence="1" type="ORF">BU26DRAFT_255580</name>
</gene>
<dbReference type="Proteomes" id="UP000800094">
    <property type="component" value="Unassembled WGS sequence"/>
</dbReference>
<reference evidence="1" key="1">
    <citation type="journal article" date="2020" name="Stud. Mycol.">
        <title>101 Dothideomycetes genomes: a test case for predicting lifestyles and emergence of pathogens.</title>
        <authorList>
            <person name="Haridas S."/>
            <person name="Albert R."/>
            <person name="Binder M."/>
            <person name="Bloem J."/>
            <person name="Labutti K."/>
            <person name="Salamov A."/>
            <person name="Andreopoulos B."/>
            <person name="Baker S."/>
            <person name="Barry K."/>
            <person name="Bills G."/>
            <person name="Bluhm B."/>
            <person name="Cannon C."/>
            <person name="Castanera R."/>
            <person name="Culley D."/>
            <person name="Daum C."/>
            <person name="Ezra D."/>
            <person name="Gonzalez J."/>
            <person name="Henrissat B."/>
            <person name="Kuo A."/>
            <person name="Liang C."/>
            <person name="Lipzen A."/>
            <person name="Lutzoni F."/>
            <person name="Magnuson J."/>
            <person name="Mondo S."/>
            <person name="Nolan M."/>
            <person name="Ohm R."/>
            <person name="Pangilinan J."/>
            <person name="Park H.-J."/>
            <person name="Ramirez L."/>
            <person name="Alfaro M."/>
            <person name="Sun H."/>
            <person name="Tritt A."/>
            <person name="Yoshinaga Y."/>
            <person name="Zwiers L.-H."/>
            <person name="Turgeon B."/>
            <person name="Goodwin S."/>
            <person name="Spatafora J."/>
            <person name="Crous P."/>
            <person name="Grigoriev I."/>
        </authorList>
    </citation>
    <scope>NUCLEOTIDE SEQUENCE</scope>
    <source>
        <strain evidence="1">CBS 122368</strain>
    </source>
</reference>
<evidence type="ECO:0000313" key="2">
    <source>
        <dbReference type="Proteomes" id="UP000800094"/>
    </source>
</evidence>
<proteinExistence type="predicted"/>
<keyword evidence="2" id="KW-1185">Reference proteome</keyword>
<evidence type="ECO:0000313" key="1">
    <source>
        <dbReference type="EMBL" id="KAF2252331.1"/>
    </source>
</evidence>
<dbReference type="RefSeq" id="XP_033687335.1">
    <property type="nucleotide sequence ID" value="XM_033821190.1"/>
</dbReference>
<dbReference type="AlphaFoldDB" id="A0A6A6IPD1"/>
<organism evidence="1 2">
    <name type="scientific">Trematosphaeria pertusa</name>
    <dbReference type="NCBI Taxonomy" id="390896"/>
    <lineage>
        <taxon>Eukaryota</taxon>
        <taxon>Fungi</taxon>
        <taxon>Dikarya</taxon>
        <taxon>Ascomycota</taxon>
        <taxon>Pezizomycotina</taxon>
        <taxon>Dothideomycetes</taxon>
        <taxon>Pleosporomycetidae</taxon>
        <taxon>Pleosporales</taxon>
        <taxon>Massarineae</taxon>
        <taxon>Trematosphaeriaceae</taxon>
        <taxon>Trematosphaeria</taxon>
    </lineage>
</organism>